<comment type="caution">
    <text evidence="1">The sequence shown here is derived from an EMBL/GenBank/DDBJ whole genome shotgun (WGS) entry which is preliminary data.</text>
</comment>
<organism evidence="1 2">
    <name type="scientific">Agaricus bisporus var. burnettii</name>
    <dbReference type="NCBI Taxonomy" id="192524"/>
    <lineage>
        <taxon>Eukaryota</taxon>
        <taxon>Fungi</taxon>
        <taxon>Dikarya</taxon>
        <taxon>Basidiomycota</taxon>
        <taxon>Agaricomycotina</taxon>
        <taxon>Agaricomycetes</taxon>
        <taxon>Agaricomycetidae</taxon>
        <taxon>Agaricales</taxon>
        <taxon>Agaricineae</taxon>
        <taxon>Agaricaceae</taxon>
        <taxon>Agaricus</taxon>
    </lineage>
</organism>
<evidence type="ECO:0000313" key="2">
    <source>
        <dbReference type="Proteomes" id="UP000629468"/>
    </source>
</evidence>
<dbReference type="AlphaFoldDB" id="A0A8H7C942"/>
<dbReference type="EMBL" id="JABXXO010000010">
    <property type="protein sequence ID" value="KAF7768640.1"/>
    <property type="molecule type" value="Genomic_DNA"/>
</dbReference>
<accession>A0A8H7C942</accession>
<protein>
    <submittedName>
        <fullName evidence="1">Uncharacterized protein</fullName>
    </submittedName>
</protein>
<gene>
    <name evidence="1" type="ORF">Agabi119p4_7883</name>
</gene>
<dbReference type="Proteomes" id="UP000629468">
    <property type="component" value="Unassembled WGS sequence"/>
</dbReference>
<sequence>MTASQPLVCIFFKRPPRHQSVLRIHEIAWNVFLPQMNRLSQALDAVQATHSSPEVKKIWSEVRRRAAGMVDKLERIGIMNYNSAFAFLAFLNAIHDGRDSSGPYENFQSCTSQIFDESRKVQDVMLNFREEIRIAVGRITSILSRDDKDVSSFVTESSQSLLEFATGVAQGLKNVAQYWKNIVKR</sequence>
<evidence type="ECO:0000313" key="1">
    <source>
        <dbReference type="EMBL" id="KAF7768640.1"/>
    </source>
</evidence>
<name>A0A8H7C942_AGABI</name>
<proteinExistence type="predicted"/>
<reference evidence="1 2" key="1">
    <citation type="journal article" name="Sci. Rep.">
        <title>Telomere-to-telomere assembled and centromere annotated genomes of the two main subspecies of the button mushroom Agaricus bisporus reveal especially polymorphic chromosome ends.</title>
        <authorList>
            <person name="Sonnenberg A.S.M."/>
            <person name="Sedaghat-Telgerd N."/>
            <person name="Lavrijssen B."/>
            <person name="Ohm R.A."/>
            <person name="Hendrickx P.M."/>
            <person name="Scholtmeijer K."/>
            <person name="Baars J.J.P."/>
            <person name="van Peer A."/>
        </authorList>
    </citation>
    <scope>NUCLEOTIDE SEQUENCE [LARGE SCALE GENOMIC DNA]</scope>
    <source>
        <strain evidence="1 2">H119_p4</strain>
    </source>
</reference>